<dbReference type="InterPro" id="IPR036907">
    <property type="entry name" value="5'-Nucleotdase_C_sf"/>
</dbReference>
<dbReference type="GO" id="GO:0008253">
    <property type="term" value="F:5'-nucleotidase activity"/>
    <property type="evidence" value="ECO:0007669"/>
    <property type="project" value="TreeGrafter"/>
</dbReference>
<dbReference type="GO" id="GO:0030288">
    <property type="term" value="C:outer membrane-bounded periplasmic space"/>
    <property type="evidence" value="ECO:0007669"/>
    <property type="project" value="TreeGrafter"/>
</dbReference>
<proteinExistence type="inferred from homology"/>
<dbReference type="Proteomes" id="UP000261082">
    <property type="component" value="Unassembled WGS sequence"/>
</dbReference>
<dbReference type="AlphaFoldDB" id="A0A3E1QDF8"/>
<keyword evidence="6" id="KW-1185">Reference proteome</keyword>
<dbReference type="Gene3D" id="3.90.780.10">
    <property type="entry name" value="5'-Nucleotidase, C-terminal domain"/>
    <property type="match status" value="1"/>
</dbReference>
<evidence type="ECO:0000259" key="4">
    <source>
        <dbReference type="Pfam" id="PF02872"/>
    </source>
</evidence>
<reference evidence="5 6" key="1">
    <citation type="journal article" date="2007" name="Int. J. Syst. Evol. Microbiol.">
        <title>Marixanthomonas ophiurae gen. nov., sp. nov., a marine bacterium of the family Flavobacteriaceae isolated from a deep-sea brittle star.</title>
        <authorList>
            <person name="Romanenko L.A."/>
            <person name="Uchino M."/>
            <person name="Frolova G.M."/>
            <person name="Mikhailov V.V."/>
        </authorList>
    </citation>
    <scope>NUCLEOTIDE SEQUENCE [LARGE SCALE GENOMIC DNA]</scope>
    <source>
        <strain evidence="5 6">KMM 3046</strain>
    </source>
</reference>
<name>A0A3E1QDF8_9FLAO</name>
<keyword evidence="2" id="KW-0547">Nucleotide-binding</keyword>
<feature type="domain" description="5'-Nucleotidase C-terminal" evidence="4">
    <location>
        <begin position="347"/>
        <end position="476"/>
    </location>
</feature>
<dbReference type="SUPFAM" id="SSF56300">
    <property type="entry name" value="Metallo-dependent phosphatases"/>
    <property type="match status" value="1"/>
</dbReference>
<evidence type="ECO:0000259" key="3">
    <source>
        <dbReference type="Pfam" id="PF00149"/>
    </source>
</evidence>
<dbReference type="GO" id="GO:0000166">
    <property type="term" value="F:nucleotide binding"/>
    <property type="evidence" value="ECO:0007669"/>
    <property type="project" value="UniProtKB-KW"/>
</dbReference>
<feature type="domain" description="Calcineurin-like phosphoesterase" evidence="3">
    <location>
        <begin position="38"/>
        <end position="258"/>
    </location>
</feature>
<dbReference type="Gene3D" id="3.60.21.10">
    <property type="match status" value="1"/>
</dbReference>
<evidence type="ECO:0000256" key="2">
    <source>
        <dbReference type="RuleBase" id="RU362119"/>
    </source>
</evidence>
<dbReference type="PRINTS" id="PR01607">
    <property type="entry name" value="APYRASEFAMLY"/>
</dbReference>
<comment type="similarity">
    <text evidence="2">Belongs to the 5'-nucleotidase family.</text>
</comment>
<dbReference type="InterPro" id="IPR006179">
    <property type="entry name" value="5_nucleotidase/apyrase"/>
</dbReference>
<gene>
    <name evidence="5" type="ORF">DZ858_09150</name>
</gene>
<dbReference type="PANTHER" id="PTHR11575">
    <property type="entry name" value="5'-NUCLEOTIDASE-RELATED"/>
    <property type="match status" value="1"/>
</dbReference>
<dbReference type="Pfam" id="PF00149">
    <property type="entry name" value="Metallophos"/>
    <property type="match status" value="1"/>
</dbReference>
<dbReference type="GO" id="GO:0008768">
    <property type="term" value="F:UDP-sugar diphosphatase activity"/>
    <property type="evidence" value="ECO:0007669"/>
    <property type="project" value="TreeGrafter"/>
</dbReference>
<dbReference type="InterPro" id="IPR004843">
    <property type="entry name" value="Calcineurin-like_PHP"/>
</dbReference>
<protein>
    <submittedName>
        <fullName evidence="5">Bifunctional metallophosphatase/5'-nucleotidase</fullName>
    </submittedName>
</protein>
<keyword evidence="2" id="KW-0378">Hydrolase</keyword>
<dbReference type="SUPFAM" id="SSF55816">
    <property type="entry name" value="5'-nucleotidase (syn. UDP-sugar hydrolase), C-terminal domain"/>
    <property type="match status" value="1"/>
</dbReference>
<dbReference type="Pfam" id="PF02872">
    <property type="entry name" value="5_nucleotid_C"/>
    <property type="match status" value="1"/>
</dbReference>
<organism evidence="5 6">
    <name type="scientific">Marixanthomonas ophiurae</name>
    <dbReference type="NCBI Taxonomy" id="387659"/>
    <lineage>
        <taxon>Bacteria</taxon>
        <taxon>Pseudomonadati</taxon>
        <taxon>Bacteroidota</taxon>
        <taxon>Flavobacteriia</taxon>
        <taxon>Flavobacteriales</taxon>
        <taxon>Flavobacteriaceae</taxon>
        <taxon>Marixanthomonas</taxon>
    </lineage>
</organism>
<dbReference type="InterPro" id="IPR008334">
    <property type="entry name" value="5'-Nucleotdase_C"/>
</dbReference>
<dbReference type="PROSITE" id="PS51257">
    <property type="entry name" value="PROKAR_LIPOPROTEIN"/>
    <property type="match status" value="1"/>
</dbReference>
<dbReference type="GO" id="GO:0009166">
    <property type="term" value="P:nucleotide catabolic process"/>
    <property type="evidence" value="ECO:0007669"/>
    <property type="project" value="InterPro"/>
</dbReference>
<dbReference type="RefSeq" id="WP_117159249.1">
    <property type="nucleotide sequence ID" value="NZ_QVID01000001.1"/>
</dbReference>
<evidence type="ECO:0000313" key="6">
    <source>
        <dbReference type="Proteomes" id="UP000261082"/>
    </source>
</evidence>
<dbReference type="InterPro" id="IPR029052">
    <property type="entry name" value="Metallo-depent_PP-like"/>
</dbReference>
<comment type="caution">
    <text evidence="5">The sequence shown here is derived from an EMBL/GenBank/DDBJ whole genome shotgun (WGS) entry which is preliminary data.</text>
</comment>
<accession>A0A3E1QDF8</accession>
<evidence type="ECO:0000313" key="5">
    <source>
        <dbReference type="EMBL" id="RFN60190.1"/>
    </source>
</evidence>
<sequence>MKRRILLLPVFALFLFYGCTLMEPIPEEPFYGKGIVTIKFLQVNDVYEIAPLQGGKYGGMARVAYVRDSIKERNPNTFLFMAGDFLNPSLLGNLKKDGERIKGKQMIEVMNAMEFDLVTFGNHEFDLTEEELQERLNESTFPWVSSNVRHVLPNGTKSRFQTKLEMGGEPISDYKTIAVRDSLGNEVDFGFIGLTLDSNPKEYVQYGNIYKEALRAYDLVYPKVDFVIGLTHLTIDQDHELAKELPEIPLIMGGHEHVSNLERQGNTVIAKADANAISMYIHTLVYNLRTQVLYVNSKIMYLDEKVPLQANVDRVVKKWNEVLDSELSKVVPNTNEVIYTPKTPLDGTDSANRSIQTNLGDKVTEAMAFSYNYKVDAALVNGGSFRVDDMLSGKLTSVDIFRVLPFGGSVLKVDMKGELLKEILDFGKSQRGKGAYLQRYKISQSASGNWLIGGKPINYKKTYTIALSDFLLKGLDIPFLTRNNSGIVKIYEPEENELAFDIRKSLISYLKSI</sequence>
<evidence type="ECO:0000256" key="1">
    <source>
        <dbReference type="ARBA" id="ARBA00022729"/>
    </source>
</evidence>
<dbReference type="OrthoDB" id="9801679at2"/>
<dbReference type="EMBL" id="QVID01000001">
    <property type="protein sequence ID" value="RFN60190.1"/>
    <property type="molecule type" value="Genomic_DNA"/>
</dbReference>
<dbReference type="PANTHER" id="PTHR11575:SF24">
    <property type="entry name" value="5'-NUCLEOTIDASE"/>
    <property type="match status" value="1"/>
</dbReference>
<keyword evidence="1" id="KW-0732">Signal</keyword>